<comment type="caution">
    <text evidence="3">The sequence shown here is derived from an EMBL/GenBank/DDBJ whole genome shotgun (WGS) entry which is preliminary data.</text>
</comment>
<dbReference type="CDD" id="cd10455">
    <property type="entry name" value="GIY-YIG_SLX1"/>
    <property type="match status" value="1"/>
</dbReference>
<dbReference type="SUPFAM" id="SSF82771">
    <property type="entry name" value="GIY-YIG endonuclease"/>
    <property type="match status" value="1"/>
</dbReference>
<dbReference type="GO" id="GO:0033557">
    <property type="term" value="C:Slx1-Slx4 complex"/>
    <property type="evidence" value="ECO:0007669"/>
    <property type="project" value="TreeGrafter"/>
</dbReference>
<sequence>MPPRNKRKTDVVILEDDDDETQEGTQNHHYLSTASSQYASQSAETRIAAMEQETPASTEIGASTVPRYKTHAYVGSTPDPVKRLRQHNGDLTQGAKKTSKKRPWKMVMLVHGFPTKLAALQFEWAWQHPERSRQFSKTLSASATSSVASSSSSSILPQQEALPSASQPASSTSSSSKTRRLRPPVTVQEKLRTVYTMMRCPSWARWPLSVYIINPALLESWAELEFEHQKSLQRGNAMDTMEENLVRRKQVIVRDGTLDELVPLFSDRGFRYGII</sequence>
<dbReference type="AlphaFoldDB" id="A0A9P6QC01"/>
<feature type="compositionally biased region" description="Low complexity" evidence="1">
    <location>
        <begin position="150"/>
        <end position="176"/>
    </location>
</feature>
<feature type="region of interest" description="Disordered" evidence="1">
    <location>
        <begin position="150"/>
        <end position="184"/>
    </location>
</feature>
<feature type="compositionally biased region" description="Acidic residues" evidence="1">
    <location>
        <begin position="13"/>
        <end position="22"/>
    </location>
</feature>
<dbReference type="PANTHER" id="PTHR20208:SF10">
    <property type="entry name" value="STRUCTURE-SPECIFIC ENDONUCLEASE SUBUNIT SLX1"/>
    <property type="match status" value="1"/>
</dbReference>
<feature type="region of interest" description="Disordered" evidence="1">
    <location>
        <begin position="1"/>
        <end position="33"/>
    </location>
</feature>
<accession>A0A9P6QC01</accession>
<dbReference type="Proteomes" id="UP000726737">
    <property type="component" value="Unassembled WGS sequence"/>
</dbReference>
<evidence type="ECO:0000313" key="4">
    <source>
        <dbReference type="Proteomes" id="UP000726737"/>
    </source>
</evidence>
<gene>
    <name evidence="3" type="primary">SLX1</name>
    <name evidence="3" type="ORF">BG011_008010</name>
</gene>
<dbReference type="InterPro" id="IPR050381">
    <property type="entry name" value="SLX1_endonuclease"/>
</dbReference>
<dbReference type="InterPro" id="IPR000305">
    <property type="entry name" value="GIY-YIG_endonuc"/>
</dbReference>
<dbReference type="Gene3D" id="3.40.1440.10">
    <property type="entry name" value="GIY-YIG endonuclease"/>
    <property type="match status" value="1"/>
</dbReference>
<dbReference type="InterPro" id="IPR035901">
    <property type="entry name" value="GIY-YIG_endonuc_sf"/>
</dbReference>
<feature type="domain" description="GIY-YIG" evidence="2">
    <location>
        <begin position="54"/>
        <end position="137"/>
    </location>
</feature>
<dbReference type="PROSITE" id="PS50164">
    <property type="entry name" value="GIY_YIG"/>
    <property type="match status" value="1"/>
</dbReference>
<dbReference type="GO" id="GO:0008821">
    <property type="term" value="F:crossover junction DNA endonuclease activity"/>
    <property type="evidence" value="ECO:0007669"/>
    <property type="project" value="TreeGrafter"/>
</dbReference>
<dbReference type="GO" id="GO:0017108">
    <property type="term" value="F:5'-flap endonuclease activity"/>
    <property type="evidence" value="ECO:0007669"/>
    <property type="project" value="TreeGrafter"/>
</dbReference>
<dbReference type="Pfam" id="PF01541">
    <property type="entry name" value="GIY-YIG"/>
    <property type="match status" value="1"/>
</dbReference>
<reference evidence="3" key="1">
    <citation type="journal article" date="2020" name="Fungal Divers.">
        <title>Resolving the Mortierellaceae phylogeny through synthesis of multi-gene phylogenetics and phylogenomics.</title>
        <authorList>
            <person name="Vandepol N."/>
            <person name="Liber J."/>
            <person name="Desiro A."/>
            <person name="Na H."/>
            <person name="Kennedy M."/>
            <person name="Barry K."/>
            <person name="Grigoriev I.V."/>
            <person name="Miller A.N."/>
            <person name="O'Donnell K."/>
            <person name="Stajich J.E."/>
            <person name="Bonito G."/>
        </authorList>
    </citation>
    <scope>NUCLEOTIDE SEQUENCE</scope>
    <source>
        <strain evidence="3">KOD948</strain>
    </source>
</reference>
<dbReference type="PANTHER" id="PTHR20208">
    <property type="entry name" value="STRUCTURE-SPECIFIC ENDONUCLEASE SUBUNIT SLX1"/>
    <property type="match status" value="1"/>
</dbReference>
<evidence type="ECO:0000256" key="1">
    <source>
        <dbReference type="SAM" id="MobiDB-lite"/>
    </source>
</evidence>
<evidence type="ECO:0000259" key="2">
    <source>
        <dbReference type="PROSITE" id="PS50164"/>
    </source>
</evidence>
<organism evidence="3 4">
    <name type="scientific">Mortierella polycephala</name>
    <dbReference type="NCBI Taxonomy" id="41804"/>
    <lineage>
        <taxon>Eukaryota</taxon>
        <taxon>Fungi</taxon>
        <taxon>Fungi incertae sedis</taxon>
        <taxon>Mucoromycota</taxon>
        <taxon>Mortierellomycotina</taxon>
        <taxon>Mortierellomycetes</taxon>
        <taxon>Mortierellales</taxon>
        <taxon>Mortierellaceae</taxon>
        <taxon>Mortierella</taxon>
    </lineage>
</organism>
<dbReference type="EMBL" id="JAAAJA010000064">
    <property type="protein sequence ID" value="KAG0263810.1"/>
    <property type="molecule type" value="Genomic_DNA"/>
</dbReference>
<feature type="region of interest" description="Disordered" evidence="1">
    <location>
        <begin position="74"/>
        <end position="101"/>
    </location>
</feature>
<name>A0A9P6QC01_9FUNG</name>
<proteinExistence type="predicted"/>
<protein>
    <submittedName>
        <fullName evidence="3">Slx4p interacting protein</fullName>
    </submittedName>
</protein>
<keyword evidence="4" id="KW-1185">Reference proteome</keyword>
<dbReference type="GO" id="GO:0000724">
    <property type="term" value="P:double-strand break repair via homologous recombination"/>
    <property type="evidence" value="ECO:0007669"/>
    <property type="project" value="TreeGrafter"/>
</dbReference>
<evidence type="ECO:0000313" key="3">
    <source>
        <dbReference type="EMBL" id="KAG0263810.1"/>
    </source>
</evidence>
<dbReference type="OrthoDB" id="24645at2759"/>